<sequence length="305" mass="35009">MSPHINYSNHPNVKALPGLDFGVGDGVPILNRRHSGLFRRIVLPQDASNNPRSAQGTKSVASRLQAVFQAAIRTYEENDGVPTMRNLWTSTFEKLRLSDKTWDFDISYRNTPVIIYKITAARSRFLNSDADKSSIPAEFFEFLHTIDTFILKVESSIGKNKSNPLKKKRPHDDETEESQHALKRTRVADVYEDIEKKTKEEQIQYWKETALGLKKELEGRDEAFEGLNKLLHEMKHHENRSNLELNNFVSHLWDEALPQINSKQRQQGKAEWASSQLQRYLRATGSSNIADAMLGICDFADREHM</sequence>
<organism evidence="2 3">
    <name type="scientific">Colletotrichum phormii</name>
    <dbReference type="NCBI Taxonomy" id="359342"/>
    <lineage>
        <taxon>Eukaryota</taxon>
        <taxon>Fungi</taxon>
        <taxon>Dikarya</taxon>
        <taxon>Ascomycota</taxon>
        <taxon>Pezizomycotina</taxon>
        <taxon>Sordariomycetes</taxon>
        <taxon>Hypocreomycetidae</taxon>
        <taxon>Glomerellales</taxon>
        <taxon>Glomerellaceae</taxon>
        <taxon>Colletotrichum</taxon>
        <taxon>Colletotrichum acutatum species complex</taxon>
    </lineage>
</organism>
<protein>
    <submittedName>
        <fullName evidence="2">Uncharacterized protein</fullName>
    </submittedName>
</protein>
<dbReference type="EMBL" id="JAHMHQ010000004">
    <property type="protein sequence ID" value="KAK1640007.1"/>
    <property type="molecule type" value="Genomic_DNA"/>
</dbReference>
<name>A0AAJ0A0R1_9PEZI</name>
<dbReference type="RefSeq" id="XP_060448614.1">
    <property type="nucleotide sequence ID" value="XM_060594504.1"/>
</dbReference>
<evidence type="ECO:0000313" key="2">
    <source>
        <dbReference type="EMBL" id="KAK1640007.1"/>
    </source>
</evidence>
<feature type="region of interest" description="Disordered" evidence="1">
    <location>
        <begin position="160"/>
        <end position="182"/>
    </location>
</feature>
<dbReference type="GeneID" id="85479366"/>
<keyword evidence="3" id="KW-1185">Reference proteome</keyword>
<evidence type="ECO:0000313" key="3">
    <source>
        <dbReference type="Proteomes" id="UP001243989"/>
    </source>
</evidence>
<reference evidence="2" key="1">
    <citation type="submission" date="2021-06" db="EMBL/GenBank/DDBJ databases">
        <title>Comparative genomics, transcriptomics and evolutionary studies reveal genomic signatures of adaptation to plant cell wall in hemibiotrophic fungi.</title>
        <authorList>
            <consortium name="DOE Joint Genome Institute"/>
            <person name="Baroncelli R."/>
            <person name="Diaz J.F."/>
            <person name="Benocci T."/>
            <person name="Peng M."/>
            <person name="Battaglia E."/>
            <person name="Haridas S."/>
            <person name="Andreopoulos W."/>
            <person name="Labutti K."/>
            <person name="Pangilinan J."/>
            <person name="Floch G.L."/>
            <person name="Makela M.R."/>
            <person name="Henrissat B."/>
            <person name="Grigoriev I.V."/>
            <person name="Crouch J.A."/>
            <person name="De Vries R.P."/>
            <person name="Sukno S.A."/>
            <person name="Thon M.R."/>
        </authorList>
    </citation>
    <scope>NUCLEOTIDE SEQUENCE</scope>
    <source>
        <strain evidence="2">CBS 102054</strain>
    </source>
</reference>
<dbReference type="Proteomes" id="UP001243989">
    <property type="component" value="Unassembled WGS sequence"/>
</dbReference>
<gene>
    <name evidence="2" type="ORF">BDP81DRAFT_468939</name>
</gene>
<accession>A0AAJ0A0R1</accession>
<evidence type="ECO:0000256" key="1">
    <source>
        <dbReference type="SAM" id="MobiDB-lite"/>
    </source>
</evidence>
<dbReference type="AlphaFoldDB" id="A0AAJ0A0R1"/>
<comment type="caution">
    <text evidence="2">The sequence shown here is derived from an EMBL/GenBank/DDBJ whole genome shotgun (WGS) entry which is preliminary data.</text>
</comment>
<proteinExistence type="predicted"/>